<keyword evidence="3" id="KW-1185">Reference proteome</keyword>
<dbReference type="EMBL" id="SOAN01000015">
    <property type="protein sequence ID" value="TDS82359.1"/>
    <property type="molecule type" value="Genomic_DNA"/>
</dbReference>
<keyword evidence="1" id="KW-0472">Membrane</keyword>
<feature type="transmembrane region" description="Helical" evidence="1">
    <location>
        <begin position="50"/>
        <end position="74"/>
    </location>
</feature>
<protein>
    <recommendedName>
        <fullName evidence="4">DUF2975 family protein</fullName>
    </recommendedName>
</protein>
<evidence type="ECO:0000313" key="3">
    <source>
        <dbReference type="Proteomes" id="UP000294506"/>
    </source>
</evidence>
<dbReference type="AlphaFoldDB" id="A0A4R7FUI0"/>
<gene>
    <name evidence="2" type="ORF">EV640_11516</name>
</gene>
<comment type="caution">
    <text evidence="2">The sequence shown here is derived from an EMBL/GenBank/DDBJ whole genome shotgun (WGS) entry which is preliminary data.</text>
</comment>
<dbReference type="Proteomes" id="UP000294506">
    <property type="component" value="Unassembled WGS sequence"/>
</dbReference>
<dbReference type="RefSeq" id="WP_036478061.1">
    <property type="nucleotide sequence ID" value="NZ_SOAN01000015.1"/>
</dbReference>
<evidence type="ECO:0000256" key="1">
    <source>
        <dbReference type="SAM" id="Phobius"/>
    </source>
</evidence>
<name>A0A4R7FUI0_9MICC</name>
<proteinExistence type="predicted"/>
<keyword evidence="1" id="KW-1133">Transmembrane helix</keyword>
<keyword evidence="1" id="KW-0812">Transmembrane</keyword>
<evidence type="ECO:0000313" key="2">
    <source>
        <dbReference type="EMBL" id="TDS82359.1"/>
    </source>
</evidence>
<reference evidence="2 3" key="1">
    <citation type="submission" date="2019-03" db="EMBL/GenBank/DDBJ databases">
        <title>Genomic Encyclopedia of Type Strains, Phase III (KMG-III): the genomes of soil and plant-associated and newly described type strains.</title>
        <authorList>
            <person name="Whitman W."/>
        </authorList>
    </citation>
    <scope>NUCLEOTIDE SEQUENCE [LARGE SCALE GENOMIC DNA]</scope>
    <source>
        <strain evidence="2 3">DSM 27373</strain>
    </source>
</reference>
<feature type="transmembrane region" description="Helical" evidence="1">
    <location>
        <begin position="86"/>
        <end position="107"/>
    </location>
</feature>
<sequence length="154" mass="16197">MTKSEFLSMRITLGALALGALIAQLIVVPRIAAGLAEQHPQVAHLESPYLIAVTVALVGFEVALVAGWMLVTGAVAENASAGRVRWWANGMTASLGFMAVLLAGVFIHAGWVENVGGPPMLFGLLACLAVLPVALILRRWALRSLPAKVHEPVS</sequence>
<accession>A0A4R7FUI0</accession>
<dbReference type="InterPro" id="IPR021354">
    <property type="entry name" value="DUF2975"/>
</dbReference>
<feature type="transmembrane region" description="Helical" evidence="1">
    <location>
        <begin position="119"/>
        <end position="137"/>
    </location>
</feature>
<dbReference type="Pfam" id="PF11188">
    <property type="entry name" value="DUF2975"/>
    <property type="match status" value="1"/>
</dbReference>
<evidence type="ECO:0008006" key="4">
    <source>
        <dbReference type="Google" id="ProtNLM"/>
    </source>
</evidence>
<organism evidence="2 3">
    <name type="scientific">Nesterenkonia aurantiaca</name>
    <dbReference type="NCBI Taxonomy" id="1436010"/>
    <lineage>
        <taxon>Bacteria</taxon>
        <taxon>Bacillati</taxon>
        <taxon>Actinomycetota</taxon>
        <taxon>Actinomycetes</taxon>
        <taxon>Micrococcales</taxon>
        <taxon>Micrococcaceae</taxon>
        <taxon>Nesterenkonia</taxon>
    </lineage>
</organism>